<protein>
    <recommendedName>
        <fullName evidence="6">RNA polymerase sigma factor</fullName>
    </recommendedName>
</protein>
<dbReference type="NCBIfam" id="TIGR02937">
    <property type="entry name" value="sigma70-ECF"/>
    <property type="match status" value="1"/>
</dbReference>
<dbReference type="InterPro" id="IPR007627">
    <property type="entry name" value="RNA_pol_sigma70_r2"/>
</dbReference>
<dbReference type="CDD" id="cd06171">
    <property type="entry name" value="Sigma70_r4"/>
    <property type="match status" value="1"/>
</dbReference>
<dbReference type="PANTHER" id="PTHR43133">
    <property type="entry name" value="RNA POLYMERASE ECF-TYPE SIGMA FACTO"/>
    <property type="match status" value="1"/>
</dbReference>
<keyword evidence="10" id="KW-1185">Reference proteome</keyword>
<organism evidence="9 10">
    <name type="scientific">Litchfieldia luteola</name>
    <dbReference type="NCBI Taxonomy" id="682179"/>
    <lineage>
        <taxon>Bacteria</taxon>
        <taxon>Bacillati</taxon>
        <taxon>Bacillota</taxon>
        <taxon>Bacilli</taxon>
        <taxon>Bacillales</taxon>
        <taxon>Bacillaceae</taxon>
        <taxon>Litchfieldia</taxon>
    </lineage>
</organism>
<dbReference type="InterPro" id="IPR013249">
    <property type="entry name" value="RNA_pol_sigma70_r4_t2"/>
</dbReference>
<proteinExistence type="inferred from homology"/>
<dbReference type="InterPro" id="IPR013325">
    <property type="entry name" value="RNA_pol_sigma_r2"/>
</dbReference>
<gene>
    <name evidence="9" type="ORF">IMZ08_05365</name>
</gene>
<feature type="domain" description="RNA polymerase sigma factor 70 region 4 type 2" evidence="8">
    <location>
        <begin position="115"/>
        <end position="166"/>
    </location>
</feature>
<accession>A0ABR9QG76</accession>
<dbReference type="InterPro" id="IPR014284">
    <property type="entry name" value="RNA_pol_sigma-70_dom"/>
</dbReference>
<evidence type="ECO:0000256" key="2">
    <source>
        <dbReference type="ARBA" id="ARBA00023015"/>
    </source>
</evidence>
<evidence type="ECO:0000313" key="9">
    <source>
        <dbReference type="EMBL" id="MBE4907492.1"/>
    </source>
</evidence>
<dbReference type="PANTHER" id="PTHR43133:SF8">
    <property type="entry name" value="RNA POLYMERASE SIGMA FACTOR HI_1459-RELATED"/>
    <property type="match status" value="1"/>
</dbReference>
<evidence type="ECO:0000256" key="1">
    <source>
        <dbReference type="ARBA" id="ARBA00010641"/>
    </source>
</evidence>
<dbReference type="Gene3D" id="1.10.10.10">
    <property type="entry name" value="Winged helix-like DNA-binding domain superfamily/Winged helix DNA-binding domain"/>
    <property type="match status" value="1"/>
</dbReference>
<dbReference type="InterPro" id="IPR000838">
    <property type="entry name" value="RNA_pol_sigma70_ECF_CS"/>
</dbReference>
<dbReference type="PROSITE" id="PS01063">
    <property type="entry name" value="SIGMA70_ECF"/>
    <property type="match status" value="1"/>
</dbReference>
<dbReference type="InterPro" id="IPR039425">
    <property type="entry name" value="RNA_pol_sigma-70-like"/>
</dbReference>
<dbReference type="InterPro" id="IPR013324">
    <property type="entry name" value="RNA_pol_sigma_r3/r4-like"/>
</dbReference>
<reference evidence="9 10" key="1">
    <citation type="submission" date="2020-10" db="EMBL/GenBank/DDBJ databases">
        <title>Bacillus sp. HD4P25, an endophyte from a halophyte.</title>
        <authorList>
            <person name="Sun J.-Q."/>
        </authorList>
    </citation>
    <scope>NUCLEOTIDE SEQUENCE [LARGE SCALE GENOMIC DNA]</scope>
    <source>
        <strain evidence="9 10">YIM 93174</strain>
    </source>
</reference>
<dbReference type="Gene3D" id="1.10.1740.10">
    <property type="match status" value="1"/>
</dbReference>
<dbReference type="Pfam" id="PF08281">
    <property type="entry name" value="Sigma70_r4_2"/>
    <property type="match status" value="1"/>
</dbReference>
<dbReference type="RefSeq" id="WP_193534966.1">
    <property type="nucleotide sequence ID" value="NZ_JADCLJ010000009.1"/>
</dbReference>
<name>A0ABR9QG76_9BACI</name>
<evidence type="ECO:0000256" key="6">
    <source>
        <dbReference type="RuleBase" id="RU000716"/>
    </source>
</evidence>
<dbReference type="EMBL" id="JADCLJ010000009">
    <property type="protein sequence ID" value="MBE4907492.1"/>
    <property type="molecule type" value="Genomic_DNA"/>
</dbReference>
<sequence>MTRLCVNDIDYNHLYELFYEKLFKIAYYITKDLYLSEDIIQEAFLKAYQKMNTIKDVSKIGSWLSTVTKRKAIDLVRKESRSQNIPFEDTILEVISRDYVPSIDSELDILFFVDEIREKINHLKPEQREVILLKVNKGLKDDEIADILNLKKATVKTRIFRARENLRELLLNKSIKHPA</sequence>
<keyword evidence="4 6" id="KW-0238">DNA-binding</keyword>
<dbReference type="Pfam" id="PF04542">
    <property type="entry name" value="Sigma70_r2"/>
    <property type="match status" value="1"/>
</dbReference>
<dbReference type="InterPro" id="IPR036388">
    <property type="entry name" value="WH-like_DNA-bd_sf"/>
</dbReference>
<evidence type="ECO:0000256" key="3">
    <source>
        <dbReference type="ARBA" id="ARBA00023082"/>
    </source>
</evidence>
<evidence type="ECO:0000256" key="5">
    <source>
        <dbReference type="ARBA" id="ARBA00023163"/>
    </source>
</evidence>
<evidence type="ECO:0000259" key="8">
    <source>
        <dbReference type="Pfam" id="PF08281"/>
    </source>
</evidence>
<comment type="similarity">
    <text evidence="1 6">Belongs to the sigma-70 factor family. ECF subfamily.</text>
</comment>
<evidence type="ECO:0000259" key="7">
    <source>
        <dbReference type="Pfam" id="PF04542"/>
    </source>
</evidence>
<dbReference type="Proteomes" id="UP001516662">
    <property type="component" value="Unassembled WGS sequence"/>
</dbReference>
<comment type="caution">
    <text evidence="9">The sequence shown here is derived from an EMBL/GenBank/DDBJ whole genome shotgun (WGS) entry which is preliminary data.</text>
</comment>
<keyword evidence="5 6" id="KW-0804">Transcription</keyword>
<keyword evidence="2 6" id="KW-0805">Transcription regulation</keyword>
<feature type="domain" description="RNA polymerase sigma-70 region 2" evidence="7">
    <location>
        <begin position="14"/>
        <end position="81"/>
    </location>
</feature>
<dbReference type="SUPFAM" id="SSF88659">
    <property type="entry name" value="Sigma3 and sigma4 domains of RNA polymerase sigma factors"/>
    <property type="match status" value="1"/>
</dbReference>
<keyword evidence="3 6" id="KW-0731">Sigma factor</keyword>
<evidence type="ECO:0000313" key="10">
    <source>
        <dbReference type="Proteomes" id="UP001516662"/>
    </source>
</evidence>
<dbReference type="SUPFAM" id="SSF88946">
    <property type="entry name" value="Sigma2 domain of RNA polymerase sigma factors"/>
    <property type="match status" value="1"/>
</dbReference>
<evidence type="ECO:0000256" key="4">
    <source>
        <dbReference type="ARBA" id="ARBA00023125"/>
    </source>
</evidence>